<feature type="compositionally biased region" description="Polar residues" evidence="1">
    <location>
        <begin position="462"/>
        <end position="471"/>
    </location>
</feature>
<feature type="region of interest" description="Disordered" evidence="1">
    <location>
        <begin position="57"/>
        <end position="96"/>
    </location>
</feature>
<feature type="compositionally biased region" description="Low complexity" evidence="1">
    <location>
        <begin position="610"/>
        <end position="620"/>
    </location>
</feature>
<feature type="region of interest" description="Disordered" evidence="1">
    <location>
        <begin position="177"/>
        <end position="197"/>
    </location>
</feature>
<feature type="compositionally biased region" description="Low complexity" evidence="1">
    <location>
        <begin position="78"/>
        <end position="96"/>
    </location>
</feature>
<feature type="compositionally biased region" description="Polar residues" evidence="1">
    <location>
        <begin position="225"/>
        <end position="237"/>
    </location>
</feature>
<feature type="compositionally biased region" description="Low complexity" evidence="1">
    <location>
        <begin position="686"/>
        <end position="698"/>
    </location>
</feature>
<feature type="compositionally biased region" description="Low complexity" evidence="1">
    <location>
        <begin position="472"/>
        <end position="501"/>
    </location>
</feature>
<evidence type="ECO:0000313" key="3">
    <source>
        <dbReference type="WBParaSite" id="TREG1_136860.1"/>
    </source>
</evidence>
<keyword evidence="2" id="KW-1185">Reference proteome</keyword>
<reference evidence="3" key="2">
    <citation type="submission" date="2023-11" db="UniProtKB">
        <authorList>
            <consortium name="WormBaseParasite"/>
        </authorList>
    </citation>
    <scope>IDENTIFICATION</scope>
</reference>
<reference evidence="2" key="1">
    <citation type="submission" date="2022-06" db="EMBL/GenBank/DDBJ databases">
        <authorList>
            <person name="Berger JAMES D."/>
            <person name="Berger JAMES D."/>
        </authorList>
    </citation>
    <scope>NUCLEOTIDE SEQUENCE [LARGE SCALE GENOMIC DNA]</scope>
</reference>
<feature type="compositionally biased region" description="Low complexity" evidence="1">
    <location>
        <begin position="238"/>
        <end position="255"/>
    </location>
</feature>
<protein>
    <submittedName>
        <fullName evidence="3">DH domain-containing protein</fullName>
    </submittedName>
</protein>
<accession>A0AA85JB34</accession>
<dbReference type="Proteomes" id="UP000050795">
    <property type="component" value="Unassembled WGS sequence"/>
</dbReference>
<feature type="region of interest" description="Disordered" evidence="1">
    <location>
        <begin position="603"/>
        <end position="649"/>
    </location>
</feature>
<feature type="compositionally biased region" description="Polar residues" evidence="1">
    <location>
        <begin position="705"/>
        <end position="722"/>
    </location>
</feature>
<feature type="compositionally biased region" description="Basic residues" evidence="1">
    <location>
        <begin position="621"/>
        <end position="633"/>
    </location>
</feature>
<sequence>MYVCPYIHSNCRKANNPPALNYFNKVNSQKNHETSALHPVEQSSGIFTRKQEIIIMPNNSTKNNNNNSNKQLKDTLPQTSVTTTSQQQQQQQQQSQLSTVYAKEKSNSINVHFRQNISDNKPKCVDVRRTTPRQLKQYQSKRGHLFSSTSPPTSTTTNLTESDQKALFNHAISEKSKTTGNFHSTGGKSAHAQHQTHPGDIASSLIRTASLHLKTTLSRLKRSNSGHTSKSLDNSMHTTTTTTNTTTISNTNKTTTADDETSLRRSSMPYDQKSIKSITKYYERQSSNDGDDLSPGCTKWSTRLGPPPPCTLSTPIVASSIHRNTCPKCTASMVTYATTITTVSAGTRAPVSENKDPSLSHPYTSTTTTTTTTNVSSAFYSLPTCESNEISLLADDCIDFGTLGRINFRTGSFMGRYPNYSRSNQLQQYSRGQNISHIQHHQQQQPQPQRLADYRPLYLSVQPQTSSSSGNTTRSAPSPSLSSITSTQGVLVLSSSSPGGSCHHQESSYQHQQNKPVALKTSSTSSITLAGSSSRSSRNYSLHYPQTGDSSGVVIGDRGVEDYSIPVQHEDILSASRRNPNRELDPILARLLSDVTSIDEYRSSLQPHGSITPPSTSSSSIHRKRNTAAHQKHSPMLTAASSDPDSISRSAENLSIQQNIMDDIWDLNKQIGDLIQMEFHYKQRKPTTTSTTTTTPKTVSAMKKYQSSPHGTLLSGSRSSAP</sequence>
<feature type="region of interest" description="Disordered" evidence="1">
    <location>
        <begin position="462"/>
        <end position="555"/>
    </location>
</feature>
<name>A0AA85JB34_TRIRE</name>
<feature type="region of interest" description="Disordered" evidence="1">
    <location>
        <begin position="685"/>
        <end position="722"/>
    </location>
</feature>
<feature type="compositionally biased region" description="Low complexity" evidence="1">
    <location>
        <begin position="147"/>
        <end position="157"/>
    </location>
</feature>
<proteinExistence type="predicted"/>
<feature type="compositionally biased region" description="Low complexity" evidence="1">
    <location>
        <begin position="521"/>
        <end position="537"/>
    </location>
</feature>
<evidence type="ECO:0000313" key="2">
    <source>
        <dbReference type="Proteomes" id="UP000050795"/>
    </source>
</evidence>
<feature type="compositionally biased region" description="Low complexity" evidence="1">
    <location>
        <begin position="58"/>
        <end position="70"/>
    </location>
</feature>
<feature type="compositionally biased region" description="Polar residues" evidence="1">
    <location>
        <begin position="178"/>
        <end position="196"/>
    </location>
</feature>
<evidence type="ECO:0000256" key="1">
    <source>
        <dbReference type="SAM" id="MobiDB-lite"/>
    </source>
</evidence>
<dbReference type="AlphaFoldDB" id="A0AA85JB34"/>
<organism evidence="2 3">
    <name type="scientific">Trichobilharzia regenti</name>
    <name type="common">Nasal bird schistosome</name>
    <dbReference type="NCBI Taxonomy" id="157069"/>
    <lineage>
        <taxon>Eukaryota</taxon>
        <taxon>Metazoa</taxon>
        <taxon>Spiralia</taxon>
        <taxon>Lophotrochozoa</taxon>
        <taxon>Platyhelminthes</taxon>
        <taxon>Trematoda</taxon>
        <taxon>Digenea</taxon>
        <taxon>Strigeidida</taxon>
        <taxon>Schistosomatoidea</taxon>
        <taxon>Schistosomatidae</taxon>
        <taxon>Trichobilharzia</taxon>
    </lineage>
</organism>
<feature type="region of interest" description="Disordered" evidence="1">
    <location>
        <begin position="348"/>
        <end position="370"/>
    </location>
</feature>
<feature type="region of interest" description="Disordered" evidence="1">
    <location>
        <begin position="136"/>
        <end position="159"/>
    </location>
</feature>
<feature type="compositionally biased region" description="Polar residues" evidence="1">
    <location>
        <begin position="639"/>
        <end position="649"/>
    </location>
</feature>
<feature type="region of interest" description="Disordered" evidence="1">
    <location>
        <begin position="217"/>
        <end position="274"/>
    </location>
</feature>
<dbReference type="WBParaSite" id="TREG1_136860.1">
    <property type="protein sequence ID" value="TREG1_136860.1"/>
    <property type="gene ID" value="TREG1_136860"/>
</dbReference>